<evidence type="ECO:0000259" key="2">
    <source>
        <dbReference type="Pfam" id="PF11997"/>
    </source>
</evidence>
<dbReference type="RefSeq" id="WP_377775630.1">
    <property type="nucleotide sequence ID" value="NZ_JBHUHO010000049.1"/>
</dbReference>
<name>A0ABW4YQV2_9BACL</name>
<gene>
    <name evidence="3" type="primary">pelF</name>
    <name evidence="3" type="ORF">ACFSJH_20440</name>
</gene>
<sequence length="470" mass="54056">MKICIIAEGSYPYVTGGVSSWIQNIAIQMPEHEFIIYAIAAQRKQKGIFKYTLPSNVVEVKEVFLDAYMEDSNKWGQRFNLTKEQKDNVKALLGASSQMDWLAFIRMIRSSQFNQVSDFLTSRDFFDILEEVCHERYPLVPFTEMFWAVRSMILPLFLTIREGIPEADVYHSVSTGYAGVIGVVAKEIYNKPFLLTEHGIYSREREEEIIKADWVKGYFKDLWIQYFYRISSCAYEHSNQVVTLFSRNKEIEMELGCPAEKISIIPNGVNISDYENLPEDKPVDEFWIGAIVRVVPIKDIKTMIQSFSLIKEMIPSAKFYVMGPYEEDLDYYEECLQLVEILHVQDVIFTGSIPIKDYIGRMDVLMLTSISEGQPLAILEGMAAGKPFVATNVGSCRELLEGLDDRIGKAGIIVPVMHYEMLANAVISLYKNRKMCVEMGKNAYERVKTYYRQRDVITNYRKIYSKLGGE</sequence>
<comment type="caution">
    <text evidence="3">The sequence shown here is derived from an EMBL/GenBank/DDBJ whole genome shotgun (WGS) entry which is preliminary data.</text>
</comment>
<dbReference type="EMBL" id="JBHUHO010000049">
    <property type="protein sequence ID" value="MFD2118073.1"/>
    <property type="molecule type" value="Genomic_DNA"/>
</dbReference>
<dbReference type="Pfam" id="PF11997">
    <property type="entry name" value="DUF3492"/>
    <property type="match status" value="1"/>
</dbReference>
<dbReference type="NCBIfam" id="NF038011">
    <property type="entry name" value="PelF"/>
    <property type="match status" value="1"/>
</dbReference>
<dbReference type="PANTHER" id="PTHR12526:SF608">
    <property type="entry name" value="PELF"/>
    <property type="match status" value="1"/>
</dbReference>
<accession>A0ABW4YQV2</accession>
<dbReference type="PANTHER" id="PTHR12526">
    <property type="entry name" value="GLYCOSYLTRANSFERASE"/>
    <property type="match status" value="1"/>
</dbReference>
<feature type="domain" description="DUF3492" evidence="2">
    <location>
        <begin position="1"/>
        <end position="259"/>
    </location>
</feature>
<dbReference type="InterPro" id="IPR022622">
    <property type="entry name" value="DUF3492"/>
</dbReference>
<dbReference type="InterPro" id="IPR001296">
    <property type="entry name" value="Glyco_trans_1"/>
</dbReference>
<protein>
    <submittedName>
        <fullName evidence="3">GT4 family glycosyltransferase PelF</fullName>
    </submittedName>
</protein>
<dbReference type="Pfam" id="PF00534">
    <property type="entry name" value="Glycos_transf_1"/>
    <property type="match status" value="1"/>
</dbReference>
<dbReference type="Proteomes" id="UP001597362">
    <property type="component" value="Unassembled WGS sequence"/>
</dbReference>
<evidence type="ECO:0000313" key="3">
    <source>
        <dbReference type="EMBL" id="MFD2118073.1"/>
    </source>
</evidence>
<proteinExistence type="predicted"/>
<evidence type="ECO:0000313" key="4">
    <source>
        <dbReference type="Proteomes" id="UP001597362"/>
    </source>
</evidence>
<reference evidence="4" key="1">
    <citation type="journal article" date="2019" name="Int. J. Syst. Evol. Microbiol.">
        <title>The Global Catalogue of Microorganisms (GCM) 10K type strain sequencing project: providing services to taxonomists for standard genome sequencing and annotation.</title>
        <authorList>
            <consortium name="The Broad Institute Genomics Platform"/>
            <consortium name="The Broad Institute Genome Sequencing Center for Infectious Disease"/>
            <person name="Wu L."/>
            <person name="Ma J."/>
        </authorList>
    </citation>
    <scope>NUCLEOTIDE SEQUENCE [LARGE SCALE GENOMIC DNA]</scope>
    <source>
        <strain evidence="4">GH52</strain>
    </source>
</reference>
<feature type="domain" description="Glycosyl transferase family 1" evidence="1">
    <location>
        <begin position="281"/>
        <end position="446"/>
    </location>
</feature>
<keyword evidence="4" id="KW-1185">Reference proteome</keyword>
<dbReference type="Gene3D" id="3.40.50.2000">
    <property type="entry name" value="Glycogen Phosphorylase B"/>
    <property type="match status" value="2"/>
</dbReference>
<dbReference type="SUPFAM" id="SSF53756">
    <property type="entry name" value="UDP-Glycosyltransferase/glycogen phosphorylase"/>
    <property type="match status" value="1"/>
</dbReference>
<dbReference type="InterPro" id="IPR047691">
    <property type="entry name" value="PelF-like"/>
</dbReference>
<organism evidence="3 4">
    <name type="scientific">Paenibacillus yanchengensis</name>
    <dbReference type="NCBI Taxonomy" id="2035833"/>
    <lineage>
        <taxon>Bacteria</taxon>
        <taxon>Bacillati</taxon>
        <taxon>Bacillota</taxon>
        <taxon>Bacilli</taxon>
        <taxon>Bacillales</taxon>
        <taxon>Paenibacillaceae</taxon>
        <taxon>Paenibacillus</taxon>
    </lineage>
</organism>
<evidence type="ECO:0000259" key="1">
    <source>
        <dbReference type="Pfam" id="PF00534"/>
    </source>
</evidence>